<dbReference type="EMBL" id="JAKIJS010000001">
    <property type="protein sequence ID" value="MCF6136561.1"/>
    <property type="molecule type" value="Genomic_DNA"/>
</dbReference>
<gene>
    <name evidence="1" type="ORF">L2716_02385</name>
</gene>
<dbReference type="RefSeq" id="WP_236331417.1">
    <property type="nucleotide sequence ID" value="NZ_JAKIJS010000001.1"/>
</dbReference>
<accession>A0ABS9GXM0</accession>
<dbReference type="SUPFAM" id="SSF103642">
    <property type="entry name" value="Sec-C motif"/>
    <property type="match status" value="1"/>
</dbReference>
<dbReference type="InterPro" id="IPR004027">
    <property type="entry name" value="SEC_C_motif"/>
</dbReference>
<evidence type="ECO:0000313" key="1">
    <source>
        <dbReference type="EMBL" id="MCF6136561.1"/>
    </source>
</evidence>
<dbReference type="Gene3D" id="3.10.450.50">
    <property type="match status" value="1"/>
</dbReference>
<protein>
    <submittedName>
        <fullName evidence="1">SEC-C domain-containing protein</fullName>
    </submittedName>
</protein>
<proteinExistence type="predicted"/>
<keyword evidence="2" id="KW-1185">Reference proteome</keyword>
<dbReference type="Proteomes" id="UP001649381">
    <property type="component" value="Unassembled WGS sequence"/>
</dbReference>
<name>A0ABS9GXM0_9BACL</name>
<organism evidence="1 2">
    <name type="scientific">Pseudalkalibacillus berkeleyi</name>
    <dbReference type="NCBI Taxonomy" id="1069813"/>
    <lineage>
        <taxon>Bacteria</taxon>
        <taxon>Bacillati</taxon>
        <taxon>Bacillota</taxon>
        <taxon>Bacilli</taxon>
        <taxon>Bacillales</taxon>
        <taxon>Fictibacillaceae</taxon>
        <taxon>Pseudalkalibacillus</taxon>
    </lineage>
</organism>
<evidence type="ECO:0000313" key="2">
    <source>
        <dbReference type="Proteomes" id="UP001649381"/>
    </source>
</evidence>
<comment type="caution">
    <text evidence="1">The sequence shown here is derived from an EMBL/GenBank/DDBJ whole genome shotgun (WGS) entry which is preliminary data.</text>
</comment>
<sequence length="353" mass="40913">MKLGRNDQCNCGSGKKYKKCCLKKDNILIGMQKEEELVAPILSDLIKYSAKHYQRSFESKMAERLPEIINTEQQYLEYIMPPIFQWGIFNLPLASNGETPFESYITKRRIPKNQLELLLKWKTELPSIFRITHQSNGYTHLTDFWSNEERIVKMGDLPEEITDGSTYLLNSLLPGEHQSFLSGLPQFITFELLDDVVNKIESLRNEQSPNQALETYYPEVTFYIYELLYAYEEDYNEDYEDSEGNNDNEDKPLTSEEQAVLEVYRKLTNQTLSEQVHQKVTALWSGYCEHHKPVITKPETYAAALEYLGHHHFQGEDPQAKTTQKELANKYGVSPGTISTRKKAFTEYLAQTA</sequence>
<reference evidence="1 2" key="1">
    <citation type="submission" date="2022-01" db="EMBL/GenBank/DDBJ databases">
        <title>Alkalihalobacillus sp. EGI L200015, a novel bacterium isolated from a salt lake sediment.</title>
        <authorList>
            <person name="Gao L."/>
            <person name="Fang B.-Z."/>
            <person name="Li W.-J."/>
        </authorList>
    </citation>
    <scope>NUCLEOTIDE SEQUENCE [LARGE SCALE GENOMIC DNA]</scope>
    <source>
        <strain evidence="1 2">KCTC 12718</strain>
    </source>
</reference>
<dbReference type="Pfam" id="PF02810">
    <property type="entry name" value="SEC-C"/>
    <property type="match status" value="1"/>
</dbReference>